<feature type="compositionally biased region" description="Low complexity" evidence="1">
    <location>
        <begin position="304"/>
        <end position="313"/>
    </location>
</feature>
<feature type="region of interest" description="Disordered" evidence="1">
    <location>
        <begin position="144"/>
        <end position="177"/>
    </location>
</feature>
<evidence type="ECO:0000313" key="3">
    <source>
        <dbReference type="EMBL" id="EXU61392.1"/>
    </source>
</evidence>
<feature type="transmembrane region" description="Helical" evidence="2">
    <location>
        <begin position="7"/>
        <end position="27"/>
    </location>
</feature>
<accession>A0A014NR90</accession>
<dbReference type="AlphaFoldDB" id="A0A014NR90"/>
<evidence type="ECO:0000256" key="1">
    <source>
        <dbReference type="SAM" id="MobiDB-lite"/>
    </source>
</evidence>
<dbReference type="EMBL" id="JFAD01000009">
    <property type="protein sequence ID" value="EXU61392.1"/>
    <property type="molecule type" value="Genomic_DNA"/>
</dbReference>
<feature type="region of interest" description="Disordered" evidence="1">
    <location>
        <begin position="78"/>
        <end position="131"/>
    </location>
</feature>
<feature type="compositionally biased region" description="Polar residues" evidence="1">
    <location>
        <begin position="244"/>
        <end position="261"/>
    </location>
</feature>
<reference evidence="3 4" key="1">
    <citation type="submission" date="2014-03" db="EMBL/GenBank/DDBJ databases">
        <title>Genome sequence of Mycoplasma ovipneumoniae strain 14811.</title>
        <authorList>
            <person name="Sirand-Pugnet P."/>
            <person name="Breton M."/>
            <person name="Dordet-Frisoni E."/>
            <person name="Baranowski E."/>
            <person name="Barre A."/>
            <person name="Couture C."/>
            <person name="Dupuy V."/>
            <person name="Gaurivaud P."/>
            <person name="Jacob D."/>
            <person name="Lemaitre C."/>
            <person name="Manso-Silvan L."/>
            <person name="Nikolski M."/>
            <person name="Nouvel L.-X."/>
            <person name="Poumarat F."/>
            <person name="Tardy F."/>
            <person name="Thebault P."/>
            <person name="Theil S."/>
            <person name="Citti C."/>
            <person name="Thiaucourt F."/>
            <person name="Blanchard A."/>
        </authorList>
    </citation>
    <scope>NUCLEOTIDE SEQUENCE [LARGE SCALE GENOMIC DNA]</scope>
    <source>
        <strain evidence="3 4">14811</strain>
    </source>
</reference>
<sequence>MTKLFKLALGFIPVVAGSVGAVVYFSLGNSTLPLNQNEVREGNIKVSTLAPSLVNSQKAGNQIADTIILQDLAKDKKEPKNSSVSDLNTKKTTEKQGQIDSKLINQTQNNQVKTPLTLLPSPKSNKTPKNIIILSKKAVPLKKIEKKQQKIESLPSKRSFATPRSQSPKIQKSTEKPVNLPVVIPKVDKNDVKEKTPFSPSVLDSKEKTKSKNPPISSQVIVESEIKKINEPQEKLPLTLPSEPVQNLPEQPIIESQNQKPTEIAPKTESQEKIQTQKPPEELDQQKQEQKSQIIENNQDDNSSKSNSSSPESPEIEVTSDIEIVDQMAKSMAKDPNLNHGFAYQLLDKYKFTKASQMPLFLEKLPEVKTNQAISNLITFWTNSYASFYPNEAAVDRVHQMWRNEIIEKLHLQTTGNNQNISLITQTGGVFG</sequence>
<keyword evidence="2" id="KW-0812">Transmembrane</keyword>
<dbReference type="STRING" id="1188239.MOVI_0990"/>
<gene>
    <name evidence="3" type="ORF">MOVI_0990</name>
</gene>
<protein>
    <submittedName>
        <fullName evidence="3">Uncharacterized protein</fullName>
    </submittedName>
</protein>
<dbReference type="RefSeq" id="WP_044283964.1">
    <property type="nucleotide sequence ID" value="NZ_JFAD01000009.1"/>
</dbReference>
<feature type="compositionally biased region" description="Basic and acidic residues" evidence="1">
    <location>
        <begin position="279"/>
        <end position="290"/>
    </location>
</feature>
<name>A0A014NR90_9BACT</name>
<dbReference type="Proteomes" id="UP000020977">
    <property type="component" value="Unassembled WGS sequence"/>
</dbReference>
<evidence type="ECO:0000256" key="2">
    <source>
        <dbReference type="SAM" id="Phobius"/>
    </source>
</evidence>
<evidence type="ECO:0000313" key="4">
    <source>
        <dbReference type="Proteomes" id="UP000020977"/>
    </source>
</evidence>
<feature type="region of interest" description="Disordered" evidence="1">
    <location>
        <begin position="233"/>
        <end position="318"/>
    </location>
</feature>
<keyword evidence="2" id="KW-0472">Membrane</keyword>
<comment type="caution">
    <text evidence="3">The sequence shown here is derived from an EMBL/GenBank/DDBJ whole genome shotgun (WGS) entry which is preliminary data.</text>
</comment>
<organism evidence="3 4">
    <name type="scientific">Mesomycoplasma ovipneumoniae 14811</name>
    <dbReference type="NCBI Taxonomy" id="1188239"/>
    <lineage>
        <taxon>Bacteria</taxon>
        <taxon>Bacillati</taxon>
        <taxon>Mycoplasmatota</taxon>
        <taxon>Mycoplasmoidales</taxon>
        <taxon>Metamycoplasmataceae</taxon>
        <taxon>Mesomycoplasma</taxon>
    </lineage>
</organism>
<feature type="region of interest" description="Disordered" evidence="1">
    <location>
        <begin position="191"/>
        <end position="217"/>
    </location>
</feature>
<proteinExistence type="predicted"/>
<feature type="compositionally biased region" description="Polar residues" evidence="1">
    <location>
        <begin position="95"/>
        <end position="114"/>
    </location>
</feature>
<feature type="compositionally biased region" description="Polar residues" evidence="1">
    <location>
        <begin position="162"/>
        <end position="171"/>
    </location>
</feature>
<keyword evidence="2" id="KW-1133">Transmembrane helix</keyword>